<proteinExistence type="predicted"/>
<sequence length="181" mass="20552">MENLREVTMALFHEVDGLKEAQDDLKSKVEALEARTRELEIPSLTGQLAVKVEKELVKRILDNTGVDLQSTKTTNVTLHMMNEALQNPVSLMGGGIFASDEQKRKARDNWIDLNHSLGLNFETYSAINELKLTQNLKAHPDLTLEKLSSRLRREVKLDFLLERSEKLIQVLKGLGVYRIKA</sequence>
<dbReference type="InParanoid" id="A0A1X7VMK3"/>
<organism evidence="1">
    <name type="scientific">Amphimedon queenslandica</name>
    <name type="common">Sponge</name>
    <dbReference type="NCBI Taxonomy" id="400682"/>
    <lineage>
        <taxon>Eukaryota</taxon>
        <taxon>Metazoa</taxon>
        <taxon>Porifera</taxon>
        <taxon>Demospongiae</taxon>
        <taxon>Heteroscleromorpha</taxon>
        <taxon>Haplosclerida</taxon>
        <taxon>Niphatidae</taxon>
        <taxon>Amphimedon</taxon>
    </lineage>
</organism>
<dbReference type="EnsemblMetazoa" id="Aqu2.1.40633_001">
    <property type="protein sequence ID" value="Aqu2.1.40633_001"/>
    <property type="gene ID" value="Aqu2.1.40633"/>
</dbReference>
<dbReference type="AlphaFoldDB" id="A0A1X7VMK3"/>
<accession>A0A1X7VMK3</accession>
<name>A0A1X7VMK3_AMPQE</name>
<evidence type="ECO:0000313" key="1">
    <source>
        <dbReference type="EnsemblMetazoa" id="Aqu2.1.40633_001"/>
    </source>
</evidence>
<reference evidence="1" key="1">
    <citation type="submission" date="2017-05" db="UniProtKB">
        <authorList>
            <consortium name="EnsemblMetazoa"/>
        </authorList>
    </citation>
    <scope>IDENTIFICATION</scope>
</reference>
<protein>
    <submittedName>
        <fullName evidence="1">Uncharacterized protein</fullName>
    </submittedName>
</protein>